<evidence type="ECO:0000256" key="1">
    <source>
        <dbReference type="ARBA" id="ARBA00023015"/>
    </source>
</evidence>
<dbReference type="Pfam" id="PF00440">
    <property type="entry name" value="TetR_N"/>
    <property type="match status" value="1"/>
</dbReference>
<evidence type="ECO:0000256" key="4">
    <source>
        <dbReference type="PROSITE-ProRule" id="PRU00335"/>
    </source>
</evidence>
<dbReference type="EMBL" id="QYAD01000003">
    <property type="protein sequence ID" value="MBL3690476.1"/>
    <property type="molecule type" value="Genomic_DNA"/>
</dbReference>
<protein>
    <submittedName>
        <fullName evidence="6">TetR/AcrR family transcriptional regulator</fullName>
    </submittedName>
</protein>
<dbReference type="Pfam" id="PF13305">
    <property type="entry name" value="TetR_C_33"/>
    <property type="match status" value="1"/>
</dbReference>
<keyword evidence="7" id="KW-1185">Reference proteome</keyword>
<feature type="DNA-binding region" description="H-T-H motif" evidence="4">
    <location>
        <begin position="28"/>
        <end position="47"/>
    </location>
</feature>
<dbReference type="Proteomes" id="UP001646141">
    <property type="component" value="Unassembled WGS sequence"/>
</dbReference>
<dbReference type="InterPro" id="IPR001647">
    <property type="entry name" value="HTH_TetR"/>
</dbReference>
<dbReference type="InterPro" id="IPR025996">
    <property type="entry name" value="MT1864/Rv1816-like_C"/>
</dbReference>
<sequence length="193" mass="20645">MARANLTPERLITAGAELADTAGLEQLTLSALARQFGVQPASLYSHLASRDELIAGVHRFALGELAQRVAEAVAGRAGRDALIGLANAHRDYSRERPGAWEALLRPASPETARSAEAAQLSTLTLAVLRGYNTPEDSLVDATRFVGATINGFLSLSRSESFAHRSDDVARSWLAALDAIDRALTSWPRKDTPA</sequence>
<dbReference type="SUPFAM" id="SSF48498">
    <property type="entry name" value="Tetracyclin repressor-like, C-terminal domain"/>
    <property type="match status" value="1"/>
</dbReference>
<evidence type="ECO:0000313" key="7">
    <source>
        <dbReference type="Proteomes" id="UP001646141"/>
    </source>
</evidence>
<dbReference type="PROSITE" id="PS50977">
    <property type="entry name" value="HTH_TETR_2"/>
    <property type="match status" value="1"/>
</dbReference>
<evidence type="ECO:0000259" key="5">
    <source>
        <dbReference type="PROSITE" id="PS50977"/>
    </source>
</evidence>
<dbReference type="InterPro" id="IPR036271">
    <property type="entry name" value="Tet_transcr_reg_TetR-rel_C_sf"/>
</dbReference>
<dbReference type="Gene3D" id="1.10.10.60">
    <property type="entry name" value="Homeodomain-like"/>
    <property type="match status" value="1"/>
</dbReference>
<evidence type="ECO:0000313" key="6">
    <source>
        <dbReference type="EMBL" id="MBL3690476.1"/>
    </source>
</evidence>
<proteinExistence type="predicted"/>
<dbReference type="RefSeq" id="WP_202382578.1">
    <property type="nucleotide sequence ID" value="NZ_BAAAMA010000001.1"/>
</dbReference>
<name>A0ABS1SQQ0_9MICO</name>
<keyword evidence="3" id="KW-0804">Transcription</keyword>
<evidence type="ECO:0000256" key="2">
    <source>
        <dbReference type="ARBA" id="ARBA00023125"/>
    </source>
</evidence>
<feature type="domain" description="HTH tetR-type" evidence="5">
    <location>
        <begin position="5"/>
        <end position="65"/>
    </location>
</feature>
<evidence type="ECO:0000256" key="3">
    <source>
        <dbReference type="ARBA" id="ARBA00023163"/>
    </source>
</evidence>
<organism evidence="6 7">
    <name type="scientific">Leucobacter chromiireducens subsp. chromiireducens</name>
    <dbReference type="NCBI Taxonomy" id="660067"/>
    <lineage>
        <taxon>Bacteria</taxon>
        <taxon>Bacillati</taxon>
        <taxon>Actinomycetota</taxon>
        <taxon>Actinomycetes</taxon>
        <taxon>Micrococcales</taxon>
        <taxon>Microbacteriaceae</taxon>
        <taxon>Leucobacter</taxon>
    </lineage>
</organism>
<dbReference type="SUPFAM" id="SSF46689">
    <property type="entry name" value="Homeodomain-like"/>
    <property type="match status" value="1"/>
</dbReference>
<accession>A0ABS1SQQ0</accession>
<dbReference type="InterPro" id="IPR009057">
    <property type="entry name" value="Homeodomain-like_sf"/>
</dbReference>
<keyword evidence="2 4" id="KW-0238">DNA-binding</keyword>
<dbReference type="Gene3D" id="1.10.357.10">
    <property type="entry name" value="Tetracycline Repressor, domain 2"/>
    <property type="match status" value="1"/>
</dbReference>
<reference evidence="6 7" key="1">
    <citation type="submission" date="2018-09" db="EMBL/GenBank/DDBJ databases">
        <title>Comparative genomics of Leucobacter spp.</title>
        <authorList>
            <person name="Reis A.C."/>
            <person name="Kolvenbach B.A."/>
            <person name="Corvini P.F.X."/>
            <person name="Nunes O.C."/>
        </authorList>
    </citation>
    <scope>NUCLEOTIDE SEQUENCE [LARGE SCALE GENOMIC DNA]</scope>
    <source>
        <strain evidence="6 7">L-1</strain>
    </source>
</reference>
<comment type="caution">
    <text evidence="6">The sequence shown here is derived from an EMBL/GenBank/DDBJ whole genome shotgun (WGS) entry which is preliminary data.</text>
</comment>
<keyword evidence="1" id="KW-0805">Transcription regulation</keyword>
<gene>
    <name evidence="6" type="ORF">D3226_10975</name>
</gene>